<keyword evidence="4" id="KW-1185">Reference proteome</keyword>
<feature type="region of interest" description="Disordered" evidence="1">
    <location>
        <begin position="1"/>
        <end position="26"/>
    </location>
</feature>
<evidence type="ECO:0000313" key="3">
    <source>
        <dbReference type="EMBL" id="CAI5742987.1"/>
    </source>
</evidence>
<dbReference type="Proteomes" id="UP001162031">
    <property type="component" value="Unassembled WGS sequence"/>
</dbReference>
<evidence type="ECO:0000256" key="1">
    <source>
        <dbReference type="SAM" id="MobiDB-lite"/>
    </source>
</evidence>
<reference evidence="3" key="1">
    <citation type="submission" date="2022-12" db="EMBL/GenBank/DDBJ databases">
        <authorList>
            <person name="Webb A."/>
        </authorList>
    </citation>
    <scope>NUCLEOTIDE SEQUENCE</scope>
    <source>
        <strain evidence="3">Hp1</strain>
    </source>
</reference>
<sequence>MPSIALGPGRPKLQHAPPQPPPPQQQIPISATMATSRQVARASATSLCAATNYWLARAVAAGPSLRRPLVLALFVLVLVLVLTSLGRLERWVTCGGLAMVALSVVSAALQEMKLSKIVPSSYHEFLDPQMDHCSGHMAMLPHLSPVKTCATAKLQQQQQQQRTRPQAKDVVTSTTVNIAPSLASPSSSVPSNGVQEETERRDTSGAMKTVAVKSMTGPPPAPAGSCSRLTDGSNKLDVRHCGTIIDVQGSHGFIIPHDIGVDVRAAAGEPSALSSAVAGCARAGKRPKMPFVIPFNLNEEPPAARQGIAVGKTVEFAYAQVAAVAGTASSALVCARNVTPVCTDDGIRKSRSALQSCKQAREVSFARAMEELTMISLRHVPVKHHVDLIKYAEKLDDQRETRSDPCIF</sequence>
<evidence type="ECO:0000256" key="2">
    <source>
        <dbReference type="SAM" id="Phobius"/>
    </source>
</evidence>
<evidence type="ECO:0000313" key="4">
    <source>
        <dbReference type="Proteomes" id="UP001162031"/>
    </source>
</evidence>
<keyword evidence="2" id="KW-1133">Transmembrane helix</keyword>
<name>A0AAV0V180_HYABA</name>
<protein>
    <recommendedName>
        <fullName evidence="5">Transmembrane protein</fullName>
    </recommendedName>
</protein>
<gene>
    <name evidence="3" type="ORF">HBR001_LOCUS9256</name>
</gene>
<feature type="compositionally biased region" description="Low complexity" evidence="1">
    <location>
        <begin position="179"/>
        <end position="191"/>
    </location>
</feature>
<keyword evidence="2" id="KW-0812">Transmembrane</keyword>
<feature type="transmembrane region" description="Helical" evidence="2">
    <location>
        <begin position="91"/>
        <end position="109"/>
    </location>
</feature>
<accession>A0AAV0V180</accession>
<feature type="region of interest" description="Disordered" evidence="1">
    <location>
        <begin position="179"/>
        <end position="206"/>
    </location>
</feature>
<organism evidence="3 4">
    <name type="scientific">Hyaloperonospora brassicae</name>
    <name type="common">Brassica downy mildew</name>
    <name type="synonym">Peronospora brassicae</name>
    <dbReference type="NCBI Taxonomy" id="162125"/>
    <lineage>
        <taxon>Eukaryota</taxon>
        <taxon>Sar</taxon>
        <taxon>Stramenopiles</taxon>
        <taxon>Oomycota</taxon>
        <taxon>Peronosporomycetes</taxon>
        <taxon>Peronosporales</taxon>
        <taxon>Peronosporaceae</taxon>
        <taxon>Hyaloperonospora</taxon>
    </lineage>
</organism>
<proteinExistence type="predicted"/>
<feature type="transmembrane region" description="Helical" evidence="2">
    <location>
        <begin position="69"/>
        <end position="85"/>
    </location>
</feature>
<dbReference type="EMBL" id="CANTFL010001484">
    <property type="protein sequence ID" value="CAI5742987.1"/>
    <property type="molecule type" value="Genomic_DNA"/>
</dbReference>
<comment type="caution">
    <text evidence="3">The sequence shown here is derived from an EMBL/GenBank/DDBJ whole genome shotgun (WGS) entry which is preliminary data.</text>
</comment>
<dbReference type="AlphaFoldDB" id="A0AAV0V180"/>
<keyword evidence="2" id="KW-0472">Membrane</keyword>
<evidence type="ECO:0008006" key="5">
    <source>
        <dbReference type="Google" id="ProtNLM"/>
    </source>
</evidence>